<feature type="domain" description="Lipase maturation factor 1/2 N-terminal" evidence="8">
    <location>
        <begin position="279"/>
        <end position="446"/>
    </location>
</feature>
<evidence type="ECO:0000256" key="7">
    <source>
        <dbReference type="SAM" id="Phobius"/>
    </source>
</evidence>
<evidence type="ECO:0000256" key="6">
    <source>
        <dbReference type="ARBA" id="ARBA00023136"/>
    </source>
</evidence>
<evidence type="ECO:0000256" key="4">
    <source>
        <dbReference type="ARBA" id="ARBA00022824"/>
    </source>
</evidence>
<name>A0AAD3D4A2_9STRA</name>
<keyword evidence="11" id="KW-1185">Reference proteome</keyword>
<dbReference type="PANTHER" id="PTHR14463">
    <property type="entry name" value="LIPASE MATURATION FACTOR"/>
    <property type="match status" value="1"/>
</dbReference>
<dbReference type="EMBL" id="BLLK01000058">
    <property type="protein sequence ID" value="GFH57503.1"/>
    <property type="molecule type" value="Genomic_DNA"/>
</dbReference>
<evidence type="ECO:0008006" key="12">
    <source>
        <dbReference type="Google" id="ProtNLM"/>
    </source>
</evidence>
<gene>
    <name evidence="10" type="ORF">CTEN210_13979</name>
</gene>
<evidence type="ECO:0000256" key="3">
    <source>
        <dbReference type="ARBA" id="ARBA00022692"/>
    </source>
</evidence>
<feature type="domain" description="Lipase maturation factor 1/2 C-terminal" evidence="9">
    <location>
        <begin position="512"/>
        <end position="628"/>
    </location>
</feature>
<dbReference type="Proteomes" id="UP001054902">
    <property type="component" value="Unassembled WGS sequence"/>
</dbReference>
<keyword evidence="5 7" id="KW-1133">Transmembrane helix</keyword>
<dbReference type="GO" id="GO:0051604">
    <property type="term" value="P:protein maturation"/>
    <property type="evidence" value="ECO:0007669"/>
    <property type="project" value="InterPro"/>
</dbReference>
<sequence>MKIRKSFGTIVFYHCLTWQEASCFGSTTLQPSFRNPSFQSAPAIDTVSTSLRRKPFPQSHKDGRRSKTATSLDLSVKDAVAVTEASMGINSYFLTRIIFLRGLAFVHFVAFTVALRQNRGLIGDNGVTPTRDILNTVEERARDRRKRRDNWWKNQKAQGTTLVPQHRSIHANDDFISILKNTKVGKMIGDRLNSSENFQDLREVVWDRSDRLGRLYPTVLWLLSKDERDKNMNIYLDKIAWTGITLSSLMFALGAANVPLMLGLWICQRSIMSVGNIWYGFGWEPQLAETTFHALFLVPFLSLNQIPVHTPVPTVVLWSMRWLLFRIMIGAGLIKLRSRDPKWRLSGPEKLSTMDYFYETQPVPNPLSKYFHRMPKFWHTFEIITNHFVELIAPLLLILPVGRRLRIAGGTIQLLFQSVLITSGNLSFLNWLTMLPAIFCFDDAVVSKLFSKGFTTAASIASYTNFYSPIVCARQIINILFISLIAKLSIPVVKNLLSKKQIMNGSFDPLRLVNTYGAFGTVQTERIELIIEASHNSDGPWKEYIFKVKPGPLSRPPRFISPYHYRLDWLMWIAAAGGDVSRNPWIFRMLKKLLEQEPDVIKLLQSDPFADSQKPRYIRLSRYRYRFGGKGDTLG</sequence>
<protein>
    <recommendedName>
        <fullName evidence="12">Lipase maturation factor</fullName>
    </recommendedName>
</protein>
<dbReference type="InterPro" id="IPR009613">
    <property type="entry name" value="LMF"/>
</dbReference>
<dbReference type="AlphaFoldDB" id="A0AAD3D4A2"/>
<reference evidence="10 11" key="1">
    <citation type="journal article" date="2021" name="Sci. Rep.">
        <title>The genome of the diatom Chaetoceros tenuissimus carries an ancient integrated fragment of an extant virus.</title>
        <authorList>
            <person name="Hongo Y."/>
            <person name="Kimura K."/>
            <person name="Takaki Y."/>
            <person name="Yoshida Y."/>
            <person name="Baba S."/>
            <person name="Kobayashi G."/>
            <person name="Nagasaki K."/>
            <person name="Hano T."/>
            <person name="Tomaru Y."/>
        </authorList>
    </citation>
    <scope>NUCLEOTIDE SEQUENCE [LARGE SCALE GENOMIC DNA]</scope>
    <source>
        <strain evidence="10 11">NIES-3715</strain>
    </source>
</reference>
<dbReference type="InterPro" id="IPR057433">
    <property type="entry name" value="LMF1/2_C"/>
</dbReference>
<comment type="caution">
    <text evidence="10">The sequence shown here is derived from an EMBL/GenBank/DDBJ whole genome shotgun (WGS) entry which is preliminary data.</text>
</comment>
<proteinExistence type="inferred from homology"/>
<evidence type="ECO:0000259" key="9">
    <source>
        <dbReference type="Pfam" id="PF25179"/>
    </source>
</evidence>
<keyword evidence="3 7" id="KW-0812">Transmembrane</keyword>
<evidence type="ECO:0000259" key="8">
    <source>
        <dbReference type="Pfam" id="PF06762"/>
    </source>
</evidence>
<comment type="similarity">
    <text evidence="2">Belongs to the lipase maturation factor family.</text>
</comment>
<dbReference type="PANTHER" id="PTHR14463:SF10">
    <property type="entry name" value="LIPASE MATURATION FACTOR 1"/>
    <property type="match status" value="1"/>
</dbReference>
<feature type="transmembrane region" description="Helical" evidence="7">
    <location>
        <begin position="93"/>
        <end position="115"/>
    </location>
</feature>
<dbReference type="GO" id="GO:0005789">
    <property type="term" value="C:endoplasmic reticulum membrane"/>
    <property type="evidence" value="ECO:0007669"/>
    <property type="project" value="UniProtKB-SubCell"/>
</dbReference>
<evidence type="ECO:0000256" key="2">
    <source>
        <dbReference type="ARBA" id="ARBA00005512"/>
    </source>
</evidence>
<dbReference type="Pfam" id="PF06762">
    <property type="entry name" value="LMF1"/>
    <property type="match status" value="1"/>
</dbReference>
<evidence type="ECO:0000313" key="11">
    <source>
        <dbReference type="Proteomes" id="UP001054902"/>
    </source>
</evidence>
<keyword evidence="4" id="KW-0256">Endoplasmic reticulum</keyword>
<accession>A0AAD3D4A2</accession>
<evidence type="ECO:0000256" key="1">
    <source>
        <dbReference type="ARBA" id="ARBA00004477"/>
    </source>
</evidence>
<keyword evidence="6 7" id="KW-0472">Membrane</keyword>
<comment type="subcellular location">
    <subcellularLocation>
        <location evidence="1">Endoplasmic reticulum membrane</location>
        <topology evidence="1">Multi-pass membrane protein</topology>
    </subcellularLocation>
</comment>
<evidence type="ECO:0000313" key="10">
    <source>
        <dbReference type="EMBL" id="GFH57503.1"/>
    </source>
</evidence>
<dbReference type="InterPro" id="IPR057434">
    <property type="entry name" value="LMF1/2_N"/>
</dbReference>
<evidence type="ECO:0000256" key="5">
    <source>
        <dbReference type="ARBA" id="ARBA00022989"/>
    </source>
</evidence>
<dbReference type="Pfam" id="PF25179">
    <property type="entry name" value="LMF1_C"/>
    <property type="match status" value="1"/>
</dbReference>
<organism evidence="10 11">
    <name type="scientific">Chaetoceros tenuissimus</name>
    <dbReference type="NCBI Taxonomy" id="426638"/>
    <lineage>
        <taxon>Eukaryota</taxon>
        <taxon>Sar</taxon>
        <taxon>Stramenopiles</taxon>
        <taxon>Ochrophyta</taxon>
        <taxon>Bacillariophyta</taxon>
        <taxon>Coscinodiscophyceae</taxon>
        <taxon>Chaetocerotophycidae</taxon>
        <taxon>Chaetocerotales</taxon>
        <taxon>Chaetocerotaceae</taxon>
        <taxon>Chaetoceros</taxon>
    </lineage>
</organism>